<feature type="domain" description="Serine aminopeptidase S33" evidence="1">
    <location>
        <begin position="25"/>
        <end position="318"/>
    </location>
</feature>
<sequence length="375" mass="39884">MYTHTTLTLPSGPIAHNWKPSGPSSPRAILILQHGFGEYAQRYATSHSKFIPRLTDRGIEVWALDLQGHGQSPGVRGVVDLQAAVRDHVWLVGFAAGGGAISTGVTAATASVGSTSDNARINPATPPILLFGHSLGGLVTAGSATTLLTASHKSNNPNPTPTPRITGLLLTSPVLPFPSQNQTQSLISHFASLLLRIIAFFFPHREVPSLPGSTPPPHDTLRGDHEAVRLAEEDQMLFRGGISWVVAASAVGVVRGVWGGIREGLWGQNGGDGDGDGSDTGMNVLVLHGRWDPWSDWRGSLSFVEGIQRFRTQAACAKGAGIGKQDESESEVSGTKLVILDTPYHELLSAGGSTGEEVLRVMLEWIEARIAQCRR</sequence>
<dbReference type="AlphaFoldDB" id="A0A0U5FUZ8"/>
<dbReference type="PANTHER" id="PTHR11614">
    <property type="entry name" value="PHOSPHOLIPASE-RELATED"/>
    <property type="match status" value="1"/>
</dbReference>
<dbReference type="InterPro" id="IPR029058">
    <property type="entry name" value="AB_hydrolase_fold"/>
</dbReference>
<organism evidence="2 3">
    <name type="scientific">Aspergillus calidoustus</name>
    <dbReference type="NCBI Taxonomy" id="454130"/>
    <lineage>
        <taxon>Eukaryota</taxon>
        <taxon>Fungi</taxon>
        <taxon>Dikarya</taxon>
        <taxon>Ascomycota</taxon>
        <taxon>Pezizomycotina</taxon>
        <taxon>Eurotiomycetes</taxon>
        <taxon>Eurotiomycetidae</taxon>
        <taxon>Eurotiales</taxon>
        <taxon>Aspergillaceae</taxon>
        <taxon>Aspergillus</taxon>
        <taxon>Aspergillus subgen. Nidulantes</taxon>
    </lineage>
</organism>
<dbReference type="OrthoDB" id="10249433at2759"/>
<gene>
    <name evidence="2" type="ORF">ASPCAL04500</name>
</gene>
<evidence type="ECO:0000313" key="3">
    <source>
        <dbReference type="Proteomes" id="UP000054771"/>
    </source>
</evidence>
<dbReference type="STRING" id="454130.A0A0U5FUZ8"/>
<dbReference type="EMBL" id="CDMC01000003">
    <property type="protein sequence ID" value="CEL03344.1"/>
    <property type="molecule type" value="Genomic_DNA"/>
</dbReference>
<dbReference type="SUPFAM" id="SSF53474">
    <property type="entry name" value="alpha/beta-Hydrolases"/>
    <property type="match status" value="1"/>
</dbReference>
<dbReference type="Proteomes" id="UP000054771">
    <property type="component" value="Unassembled WGS sequence"/>
</dbReference>
<evidence type="ECO:0000259" key="1">
    <source>
        <dbReference type="Pfam" id="PF12146"/>
    </source>
</evidence>
<dbReference type="Gene3D" id="3.40.50.1820">
    <property type="entry name" value="alpha/beta hydrolase"/>
    <property type="match status" value="1"/>
</dbReference>
<accession>A0A0U5FUZ8</accession>
<evidence type="ECO:0000313" key="2">
    <source>
        <dbReference type="EMBL" id="CEL03344.1"/>
    </source>
</evidence>
<dbReference type="InterPro" id="IPR022742">
    <property type="entry name" value="Hydrolase_4"/>
</dbReference>
<protein>
    <recommendedName>
        <fullName evidence="1">Serine aminopeptidase S33 domain-containing protein</fullName>
    </recommendedName>
</protein>
<dbReference type="OMA" id="KSICILA"/>
<reference evidence="3" key="1">
    <citation type="journal article" date="2016" name="Genome Announc.">
        <title>Draft genome sequences of fungus Aspergillus calidoustus.</title>
        <authorList>
            <person name="Horn F."/>
            <person name="Linde J."/>
            <person name="Mattern D.J."/>
            <person name="Walther G."/>
            <person name="Guthke R."/>
            <person name="Scherlach K."/>
            <person name="Martin K."/>
            <person name="Brakhage A.A."/>
            <person name="Petzke L."/>
            <person name="Valiante V."/>
        </authorList>
    </citation>
    <scope>NUCLEOTIDE SEQUENCE [LARGE SCALE GENOMIC DNA]</scope>
    <source>
        <strain evidence="3">SF006504</strain>
    </source>
</reference>
<name>A0A0U5FUZ8_ASPCI</name>
<dbReference type="InterPro" id="IPR051044">
    <property type="entry name" value="MAG_DAG_Lipase"/>
</dbReference>
<proteinExistence type="predicted"/>
<keyword evidence="3" id="KW-1185">Reference proteome</keyword>
<dbReference type="Pfam" id="PF12146">
    <property type="entry name" value="Hydrolase_4"/>
    <property type="match status" value="1"/>
</dbReference>